<sequence>MQGVASLAGVAYKDHINIFSRLSTAHIWYGPLFVCKSWHRATTDPSLHSVFDLKAFFSSADESPGWWLPDFEKKIDSVLISVINWIDGSLMEIRTRHSSDCSIIVLPKAISGARILSFFGQSAAKFY</sequence>
<comment type="caution">
    <text evidence="1">The sequence shown here is derived from an EMBL/GenBank/DDBJ whole genome shotgun (WGS) entry which is preliminary data.</text>
</comment>
<accession>A0AAN7M963</accession>
<reference evidence="1 2" key="1">
    <citation type="journal article" date="2023" name="Hortic Res">
        <title>Pangenome of water caltrop reveals structural variations and asymmetric subgenome divergence after allopolyploidization.</title>
        <authorList>
            <person name="Zhang X."/>
            <person name="Chen Y."/>
            <person name="Wang L."/>
            <person name="Yuan Y."/>
            <person name="Fang M."/>
            <person name="Shi L."/>
            <person name="Lu R."/>
            <person name="Comes H.P."/>
            <person name="Ma Y."/>
            <person name="Chen Y."/>
            <person name="Huang G."/>
            <person name="Zhou Y."/>
            <person name="Zheng Z."/>
            <person name="Qiu Y."/>
        </authorList>
    </citation>
    <scope>NUCLEOTIDE SEQUENCE [LARGE SCALE GENOMIC DNA]</scope>
    <source>
        <strain evidence="1">F231</strain>
    </source>
</reference>
<organism evidence="1 2">
    <name type="scientific">Trapa natans</name>
    <name type="common">Water chestnut</name>
    <dbReference type="NCBI Taxonomy" id="22666"/>
    <lineage>
        <taxon>Eukaryota</taxon>
        <taxon>Viridiplantae</taxon>
        <taxon>Streptophyta</taxon>
        <taxon>Embryophyta</taxon>
        <taxon>Tracheophyta</taxon>
        <taxon>Spermatophyta</taxon>
        <taxon>Magnoliopsida</taxon>
        <taxon>eudicotyledons</taxon>
        <taxon>Gunneridae</taxon>
        <taxon>Pentapetalae</taxon>
        <taxon>rosids</taxon>
        <taxon>malvids</taxon>
        <taxon>Myrtales</taxon>
        <taxon>Lythraceae</taxon>
        <taxon>Trapa</taxon>
    </lineage>
</organism>
<dbReference type="SUPFAM" id="SSF81383">
    <property type="entry name" value="F-box domain"/>
    <property type="match status" value="1"/>
</dbReference>
<proteinExistence type="predicted"/>
<dbReference type="AlphaFoldDB" id="A0AAN7M963"/>
<keyword evidence="2" id="KW-1185">Reference proteome</keyword>
<protein>
    <submittedName>
        <fullName evidence="1">Uncharacterized protein</fullName>
    </submittedName>
</protein>
<evidence type="ECO:0000313" key="1">
    <source>
        <dbReference type="EMBL" id="KAK4792246.1"/>
    </source>
</evidence>
<dbReference type="Proteomes" id="UP001346149">
    <property type="component" value="Unassembled WGS sequence"/>
</dbReference>
<gene>
    <name evidence="1" type="ORF">SAY86_022681</name>
</gene>
<dbReference type="InterPro" id="IPR036047">
    <property type="entry name" value="F-box-like_dom_sf"/>
</dbReference>
<name>A0AAN7M963_TRANT</name>
<dbReference type="EMBL" id="JAXQNO010000008">
    <property type="protein sequence ID" value="KAK4792246.1"/>
    <property type="molecule type" value="Genomic_DNA"/>
</dbReference>
<evidence type="ECO:0000313" key="2">
    <source>
        <dbReference type="Proteomes" id="UP001346149"/>
    </source>
</evidence>